<evidence type="ECO:0000313" key="1">
    <source>
        <dbReference type="EMBL" id="PLT72022.1"/>
    </source>
</evidence>
<protein>
    <submittedName>
        <fullName evidence="1">Sigma-70 family RNA polymerase sigma factor</fullName>
    </submittedName>
</protein>
<evidence type="ECO:0000313" key="2">
    <source>
        <dbReference type="Proteomes" id="UP000234891"/>
    </source>
</evidence>
<sequence>MDKQKRTTIDEFSAYLQSAVRNTTINYMNDKSKIKEHEITLEEDLEELEGSVTEWNEMMEAHNIFSGKIDPEKLFAQVTDNKLLHILKSFSALHIKVLCLRILYEKTFDEIGMVIGISGKKAENTYYNIIKKIRRELGEGKDAGKRI</sequence>
<accession>A0A2N5PA67</accession>
<gene>
    <name evidence="1" type="ORF">CDL26_10045</name>
</gene>
<proteinExistence type="predicted"/>
<reference evidence="1 2" key="1">
    <citation type="journal article" date="2017" name="Genome Med.">
        <title>A novel Ruminococcus gnavus clade enriched in inflammatory bowel disease patients.</title>
        <authorList>
            <person name="Hall A.B."/>
            <person name="Yassour M."/>
            <person name="Sauk J."/>
            <person name="Garner A."/>
            <person name="Jiang X."/>
            <person name="Arthur T."/>
            <person name="Lagoudas G.K."/>
            <person name="Vatanen T."/>
            <person name="Fornelos N."/>
            <person name="Wilson R."/>
            <person name="Bertha M."/>
            <person name="Cohen M."/>
            <person name="Garber J."/>
            <person name="Khalili H."/>
            <person name="Gevers D."/>
            <person name="Ananthakrishnan A.N."/>
            <person name="Kugathasan S."/>
            <person name="Lander E.S."/>
            <person name="Blainey P."/>
            <person name="Vlamakis H."/>
            <person name="Xavier R.J."/>
            <person name="Huttenhower C."/>
        </authorList>
    </citation>
    <scope>NUCLEOTIDE SEQUENCE [LARGE SCALE GENOMIC DNA]</scope>
    <source>
        <strain evidence="1 2">RJX1124</strain>
    </source>
</reference>
<dbReference type="RefSeq" id="WP_071144123.1">
    <property type="nucleotide sequence ID" value="NZ_JALQCM010000001.1"/>
</dbReference>
<organism evidence="1 2">
    <name type="scientific">Mediterraneibacter gnavus</name>
    <name type="common">Ruminococcus gnavus</name>
    <dbReference type="NCBI Taxonomy" id="33038"/>
    <lineage>
        <taxon>Bacteria</taxon>
        <taxon>Bacillati</taxon>
        <taxon>Bacillota</taxon>
        <taxon>Clostridia</taxon>
        <taxon>Lachnospirales</taxon>
        <taxon>Lachnospiraceae</taxon>
        <taxon>Mediterraneibacter</taxon>
    </lineage>
</organism>
<dbReference type="EMBL" id="NIHS01000016">
    <property type="protein sequence ID" value="PLT72022.1"/>
    <property type="molecule type" value="Genomic_DNA"/>
</dbReference>
<name>A0A2N5PA67_MEDGN</name>
<dbReference type="Proteomes" id="UP000234891">
    <property type="component" value="Unassembled WGS sequence"/>
</dbReference>
<dbReference type="AlphaFoldDB" id="A0A2N5PA67"/>
<comment type="caution">
    <text evidence="1">The sequence shown here is derived from an EMBL/GenBank/DDBJ whole genome shotgun (WGS) entry which is preliminary data.</text>
</comment>
<dbReference type="SUPFAM" id="SSF88659">
    <property type="entry name" value="Sigma3 and sigma4 domains of RNA polymerase sigma factors"/>
    <property type="match status" value="1"/>
</dbReference>
<dbReference type="InterPro" id="IPR013324">
    <property type="entry name" value="RNA_pol_sigma_r3/r4-like"/>
</dbReference>